<accession>E8U7Z0</accession>
<evidence type="ECO:0000313" key="2">
    <source>
        <dbReference type="Proteomes" id="UP000008635"/>
    </source>
</evidence>
<protein>
    <submittedName>
        <fullName evidence="1">Uncharacterized protein</fullName>
    </submittedName>
</protein>
<dbReference type="Proteomes" id="UP000008635">
    <property type="component" value="Chromosome"/>
</dbReference>
<sequence length="45" mass="5147">MSAPYNEAMKALEDFLQKLRELIRAGTTPKPALVPVPVRTRQPRR</sequence>
<dbReference type="KEGG" id="dmr:Deima_1530"/>
<keyword evidence="2" id="KW-1185">Reference proteome</keyword>
<name>E8U7Z0_DEIML</name>
<dbReference type="EMBL" id="CP002454">
    <property type="protein sequence ID" value="ADV67179.1"/>
    <property type="molecule type" value="Genomic_DNA"/>
</dbReference>
<dbReference type="HOGENOM" id="CLU_3198867_0_0_0"/>
<dbReference type="AlphaFoldDB" id="E8U7Z0"/>
<reference evidence="1 2" key="1">
    <citation type="journal article" date="2011" name="Stand. Genomic Sci.">
        <title>Complete genome sequence of Deinococcus maricopensis type strain (LB-34).</title>
        <authorList>
            <person name="Pukall R."/>
            <person name="Zeytun A."/>
            <person name="Lucas S."/>
            <person name="Lapidus A."/>
            <person name="Hammon N."/>
            <person name="Deshpande S."/>
            <person name="Nolan M."/>
            <person name="Cheng J.F."/>
            <person name="Pitluck S."/>
            <person name="Liolios K."/>
            <person name="Pagani I."/>
            <person name="Mikhailova N."/>
            <person name="Ivanova N."/>
            <person name="Mavromatis K."/>
            <person name="Pati A."/>
            <person name="Tapia R."/>
            <person name="Han C."/>
            <person name="Goodwin L."/>
            <person name="Chen A."/>
            <person name="Palaniappan K."/>
            <person name="Land M."/>
            <person name="Hauser L."/>
            <person name="Chang Y.J."/>
            <person name="Jeffries C.D."/>
            <person name="Brambilla E.M."/>
            <person name="Rohde M."/>
            <person name="Goker M."/>
            <person name="Detter J.C."/>
            <person name="Woyke T."/>
            <person name="Bristow J."/>
            <person name="Eisen J.A."/>
            <person name="Markowitz V."/>
            <person name="Hugenholtz P."/>
            <person name="Kyrpides N.C."/>
            <person name="Klenk H.P."/>
        </authorList>
    </citation>
    <scope>NUCLEOTIDE SEQUENCE [LARGE SCALE GENOMIC DNA]</scope>
    <source>
        <strain evidence="2">DSM 21211 / LMG 22137 / NRRL B-23946 / LB-34</strain>
    </source>
</reference>
<gene>
    <name evidence="1" type="ordered locus">Deima_1530</name>
</gene>
<proteinExistence type="predicted"/>
<dbReference type="STRING" id="709986.Deima_1530"/>
<reference evidence="2" key="2">
    <citation type="submission" date="2011-01" db="EMBL/GenBank/DDBJ databases">
        <title>The complete genome of Deinococcus maricopensis DSM 21211.</title>
        <authorList>
            <consortium name="US DOE Joint Genome Institute (JGI-PGF)"/>
            <person name="Lucas S."/>
            <person name="Copeland A."/>
            <person name="Lapidus A."/>
            <person name="Goodwin L."/>
            <person name="Pitluck S."/>
            <person name="Kyrpides N."/>
            <person name="Mavromatis K."/>
            <person name="Pagani I."/>
            <person name="Ivanova N."/>
            <person name="Ovchinnikova G."/>
            <person name="Zeytun A."/>
            <person name="Detter J.C."/>
            <person name="Han C."/>
            <person name="Land M."/>
            <person name="Hauser L."/>
            <person name="Markowitz V."/>
            <person name="Cheng J.-F."/>
            <person name="Hugenholtz P."/>
            <person name="Woyke T."/>
            <person name="Wu D."/>
            <person name="Pukall R."/>
            <person name="Gehrich-Schroeter G."/>
            <person name="Brambilla E."/>
            <person name="Klenk H.-P."/>
            <person name="Eisen J.A."/>
        </authorList>
    </citation>
    <scope>NUCLEOTIDE SEQUENCE [LARGE SCALE GENOMIC DNA]</scope>
    <source>
        <strain evidence="2">DSM 21211 / LMG 22137 / NRRL B-23946 / LB-34</strain>
    </source>
</reference>
<organism evidence="1 2">
    <name type="scientific">Deinococcus maricopensis (strain DSM 21211 / LMG 22137 / NRRL B-23946 / LB-34)</name>
    <dbReference type="NCBI Taxonomy" id="709986"/>
    <lineage>
        <taxon>Bacteria</taxon>
        <taxon>Thermotogati</taxon>
        <taxon>Deinococcota</taxon>
        <taxon>Deinococci</taxon>
        <taxon>Deinococcales</taxon>
        <taxon>Deinococcaceae</taxon>
        <taxon>Deinococcus</taxon>
    </lineage>
</organism>
<evidence type="ECO:0000313" key="1">
    <source>
        <dbReference type="EMBL" id="ADV67179.1"/>
    </source>
</evidence>